<dbReference type="PANTHER" id="PTHR12366">
    <property type="entry name" value="ASPARTYL/ASPARAGINYL BETA-HYDROXYLASE"/>
    <property type="match status" value="1"/>
</dbReference>
<dbReference type="Pfam" id="PF05118">
    <property type="entry name" value="Asp_Arg_Hydrox"/>
    <property type="match status" value="1"/>
</dbReference>
<comment type="caution">
    <text evidence="6">The sequence shown here is derived from an EMBL/GenBank/DDBJ whole genome shotgun (WGS) entry which is preliminary data.</text>
</comment>
<feature type="domain" description="Aspartyl/asparaginy/proline hydroxylase" evidence="5">
    <location>
        <begin position="752"/>
        <end position="904"/>
    </location>
</feature>
<feature type="compositionally biased region" description="Basic and acidic residues" evidence="3">
    <location>
        <begin position="259"/>
        <end position="286"/>
    </location>
</feature>
<reference evidence="6 7" key="1">
    <citation type="submission" date="2018-04" db="EMBL/GenBank/DDBJ databases">
        <title>The genome of golden apple snail Pomacea canaliculata provides insight into stress tolerance and invasive adaptation.</title>
        <authorList>
            <person name="Liu C."/>
            <person name="Liu B."/>
            <person name="Ren Y."/>
            <person name="Zhang Y."/>
            <person name="Wang H."/>
            <person name="Li S."/>
            <person name="Jiang F."/>
            <person name="Yin L."/>
            <person name="Zhang G."/>
            <person name="Qian W."/>
            <person name="Fan W."/>
        </authorList>
    </citation>
    <scope>NUCLEOTIDE SEQUENCE [LARGE SCALE GENOMIC DNA]</scope>
    <source>
        <strain evidence="6">SZHN2017</strain>
        <tissue evidence="6">Muscle</tissue>
    </source>
</reference>
<feature type="transmembrane region" description="Helical" evidence="4">
    <location>
        <begin position="69"/>
        <end position="91"/>
    </location>
</feature>
<proteinExistence type="inferred from homology"/>
<dbReference type="GO" id="GO:0005783">
    <property type="term" value="C:endoplasmic reticulum"/>
    <property type="evidence" value="ECO:0007669"/>
    <property type="project" value="TreeGrafter"/>
</dbReference>
<keyword evidence="4" id="KW-0472">Membrane</keyword>
<feature type="compositionally biased region" description="Acidic residues" evidence="3">
    <location>
        <begin position="157"/>
        <end position="171"/>
    </location>
</feature>
<dbReference type="InterPro" id="IPR011990">
    <property type="entry name" value="TPR-like_helical_dom_sf"/>
</dbReference>
<feature type="compositionally biased region" description="Basic and acidic residues" evidence="3">
    <location>
        <begin position="428"/>
        <end position="450"/>
    </location>
</feature>
<feature type="compositionally biased region" description="Basic and acidic residues" evidence="3">
    <location>
        <begin position="460"/>
        <end position="484"/>
    </location>
</feature>
<dbReference type="EMBL" id="PZQS01000004">
    <property type="protein sequence ID" value="PVD32377.1"/>
    <property type="molecule type" value="Genomic_DNA"/>
</dbReference>
<evidence type="ECO:0000256" key="2">
    <source>
        <dbReference type="PROSITE-ProRule" id="PRU00339"/>
    </source>
</evidence>
<feature type="compositionally biased region" description="Basic and acidic residues" evidence="3">
    <location>
        <begin position="399"/>
        <end position="408"/>
    </location>
</feature>
<dbReference type="OrthoDB" id="438431at2759"/>
<evidence type="ECO:0000256" key="4">
    <source>
        <dbReference type="SAM" id="Phobius"/>
    </source>
</evidence>
<evidence type="ECO:0000259" key="5">
    <source>
        <dbReference type="Pfam" id="PF05118"/>
    </source>
</evidence>
<dbReference type="Pfam" id="PF13174">
    <property type="entry name" value="TPR_6"/>
    <property type="match status" value="1"/>
</dbReference>
<dbReference type="GO" id="GO:0062101">
    <property type="term" value="F:peptidyl-aspartic acid 3-dioxygenase activity"/>
    <property type="evidence" value="ECO:0007669"/>
    <property type="project" value="InterPro"/>
</dbReference>
<dbReference type="STRING" id="400727.A0A2T7PG20"/>
<feature type="compositionally biased region" description="Polar residues" evidence="3">
    <location>
        <begin position="409"/>
        <end position="427"/>
    </location>
</feature>
<dbReference type="SUPFAM" id="SSF51197">
    <property type="entry name" value="Clavaminate synthase-like"/>
    <property type="match status" value="1"/>
</dbReference>
<keyword evidence="2" id="KW-0802">TPR repeat</keyword>
<dbReference type="SUPFAM" id="SSF48452">
    <property type="entry name" value="TPR-like"/>
    <property type="match status" value="1"/>
</dbReference>
<feature type="compositionally biased region" description="Basic and acidic residues" evidence="3">
    <location>
        <begin position="339"/>
        <end position="367"/>
    </location>
</feature>
<evidence type="ECO:0000256" key="3">
    <source>
        <dbReference type="SAM" id="MobiDB-lite"/>
    </source>
</evidence>
<dbReference type="InterPro" id="IPR027443">
    <property type="entry name" value="IPNS-like_sf"/>
</dbReference>
<dbReference type="Proteomes" id="UP000245119">
    <property type="component" value="Linkage Group LG4"/>
</dbReference>
<evidence type="ECO:0000313" key="7">
    <source>
        <dbReference type="Proteomes" id="UP000245119"/>
    </source>
</evidence>
<dbReference type="Gene3D" id="2.60.120.330">
    <property type="entry name" value="B-lactam Antibiotic, Isopenicillin N Synthase, Chain"/>
    <property type="match status" value="1"/>
</dbReference>
<dbReference type="PROSITE" id="PS50005">
    <property type="entry name" value="TPR"/>
    <property type="match status" value="1"/>
</dbReference>
<name>A0A2T7PG20_POMCA</name>
<feature type="compositionally biased region" description="Basic and acidic residues" evidence="3">
    <location>
        <begin position="224"/>
        <end position="244"/>
    </location>
</feature>
<feature type="region of interest" description="Disordered" evidence="3">
    <location>
        <begin position="144"/>
        <end position="490"/>
    </location>
</feature>
<keyword evidence="4" id="KW-0812">Transmembrane</keyword>
<gene>
    <name evidence="6" type="ORF">C0Q70_07811</name>
</gene>
<organism evidence="6 7">
    <name type="scientific">Pomacea canaliculata</name>
    <name type="common">Golden apple snail</name>
    <dbReference type="NCBI Taxonomy" id="400727"/>
    <lineage>
        <taxon>Eukaryota</taxon>
        <taxon>Metazoa</taxon>
        <taxon>Spiralia</taxon>
        <taxon>Lophotrochozoa</taxon>
        <taxon>Mollusca</taxon>
        <taxon>Gastropoda</taxon>
        <taxon>Caenogastropoda</taxon>
        <taxon>Architaenioglossa</taxon>
        <taxon>Ampullarioidea</taxon>
        <taxon>Ampullariidae</taxon>
        <taxon>Pomacea</taxon>
    </lineage>
</organism>
<dbReference type="Gene3D" id="1.25.40.10">
    <property type="entry name" value="Tetratricopeptide repeat domain"/>
    <property type="match status" value="1"/>
</dbReference>
<accession>A0A2T7PG20</accession>
<feature type="region of interest" description="Disordered" evidence="3">
    <location>
        <begin position="1"/>
        <end position="66"/>
    </location>
</feature>
<keyword evidence="4" id="KW-1133">Transmembrane helix</keyword>
<feature type="compositionally biased region" description="Polar residues" evidence="3">
    <location>
        <begin position="15"/>
        <end position="30"/>
    </location>
</feature>
<dbReference type="AlphaFoldDB" id="A0A2T7PG20"/>
<comment type="similarity">
    <text evidence="1">Belongs to the aspartyl/asparaginyl beta-hydroxylase family.</text>
</comment>
<evidence type="ECO:0000313" key="6">
    <source>
        <dbReference type="EMBL" id="PVD32377.1"/>
    </source>
</evidence>
<feature type="compositionally biased region" description="Basic and acidic residues" evidence="3">
    <location>
        <begin position="172"/>
        <end position="211"/>
    </location>
</feature>
<keyword evidence="7" id="KW-1185">Reference proteome</keyword>
<sequence>MGSKKRNAQKGNEKLTGQPNGHQKTTSSPKASRGTDASPKTSKGRASKASANKADRKRPVQSSSSSSSLFSRTSILILTLSVMAAGVAVVYSSNDARSAVGDIFIQYINPQVLKVAEFLSLDTSGYVKWVEDTLIISTVNLETPHSLSTEPPSQPGENEDYDAEASEQEETATEKEAAASFDDKSEEESKAVREQEGHQEHQEPLESKASVEEIVVPPKSADLPLKEEDTEERIQKPEVEEVRVKTTPKVNVDRPQSIDGHEETKTETQKIEIREHDAIDSKKSVVEEQPPISQPVIFDEEDGMINGARELEVLPEPQEQVIPKVEQEKESSVPTQAQKKSEPSQEQERLELLQEHDRSAPAKEQKRSLPAQEQERSQPVQEPERPEPPQKQELSQEQTRSEPAREQETSPPAQGTQVDLGSTNKPESPQRRVEESETENKVQQKEEAPERVNAQVPPPHGEDSRETEKSKKKKDLAQSRKEYAKSSVTSDADFKIHKKLDKADELLANNKLDEALAAYDEILHKHNSSPRALLGKADTLDKMAEQKRSNELLEQSIMVYDHLVSSRTEVTIPAELLKQAGRRLASRQQFRGWGSKSMQTMKMLVDIFPDDIVLHHELGVSFLMIGKNSEAKQVFEQILQTHPNDGFAKVHLGFIIKSYENNPAVGVEYLQQGIETNEPGTQDGRFYFHLGDGLQRLGRNNEARKIYLKGAEIGVFLSADQRSLYNVNNLTGRPWWTPEQTGYQRQLKLLQDNWKIIRDEGLQQLDDKTGSFRPEDENLRETGEWKQLTMFQQGRMNRKVCERVPKTCALIEQIDDAKNCRRGQVKFSVMNPGVHVWPHCGPTNCRIRAHLGLVVPEGPKIRVVNETRTWKEGEFIIFDDSFEHEVWHDGSSLRLVLIVDFWHPELTEAQRRQLSPI</sequence>
<dbReference type="InterPro" id="IPR039038">
    <property type="entry name" value="ASPH"/>
</dbReference>
<protein>
    <recommendedName>
        <fullName evidence="5">Aspartyl/asparaginy/proline hydroxylase domain-containing protein</fullName>
    </recommendedName>
</protein>
<dbReference type="InterPro" id="IPR019734">
    <property type="entry name" value="TPR_rpt"/>
</dbReference>
<feature type="repeat" description="TPR" evidence="2">
    <location>
        <begin position="612"/>
        <end position="645"/>
    </location>
</feature>
<dbReference type="PANTHER" id="PTHR12366:SF29">
    <property type="entry name" value="ASPARTYL BETA-HYDROXYLASE, ISOFORM L"/>
    <property type="match status" value="1"/>
</dbReference>
<dbReference type="InterPro" id="IPR007803">
    <property type="entry name" value="Asp/Arg/Pro-Hydrxlase"/>
</dbReference>
<evidence type="ECO:0000256" key="1">
    <source>
        <dbReference type="ARBA" id="ARBA00007730"/>
    </source>
</evidence>